<keyword evidence="3 6" id="KW-1133">Transmembrane helix</keyword>
<dbReference type="PROSITE" id="PS01006">
    <property type="entry name" value="FORMATE_NITRITE_TP_2"/>
    <property type="match status" value="1"/>
</dbReference>
<dbReference type="GO" id="GO:0005886">
    <property type="term" value="C:plasma membrane"/>
    <property type="evidence" value="ECO:0007669"/>
    <property type="project" value="TreeGrafter"/>
</dbReference>
<evidence type="ECO:0000313" key="9">
    <source>
        <dbReference type="Proteomes" id="UP000266260"/>
    </source>
</evidence>
<dbReference type="AlphaFoldDB" id="A0A398CZ72"/>
<evidence type="ECO:0000256" key="6">
    <source>
        <dbReference type="SAM" id="Phobius"/>
    </source>
</evidence>
<gene>
    <name evidence="8" type="ORF">SMC5_05805</name>
    <name evidence="7" type="ORF">SMC6_05235</name>
</gene>
<dbReference type="PROSITE" id="PS01005">
    <property type="entry name" value="FORMATE_NITRITE_TP_1"/>
    <property type="match status" value="1"/>
</dbReference>
<proteinExistence type="inferred from homology"/>
<reference evidence="9 10" key="1">
    <citation type="submission" date="2018-09" db="EMBL/GenBank/DDBJ databases">
        <title>Discovery and Ecogenomic Context for Candidatus Cryosericales, a Global Caldiserica Order Active in Thawing Permafrost.</title>
        <authorList>
            <person name="Martinez M.A."/>
            <person name="Woodcroft B.J."/>
            <person name="Ignacio Espinoza J.C."/>
            <person name="Zayed A."/>
            <person name="Singleton C.M."/>
            <person name="Boyd J."/>
            <person name="Li Y.-F."/>
            <person name="Purvine S."/>
            <person name="Maughan H."/>
            <person name="Hodgkins S.B."/>
            <person name="Anderson D."/>
            <person name="Sederholm M."/>
            <person name="Temperton B."/>
            <person name="Saleska S.R."/>
            <person name="Tyson G.W."/>
            <person name="Rich V.I."/>
        </authorList>
    </citation>
    <scope>NUCLEOTIDE SEQUENCE [LARGE SCALE GENOMIC DNA]</scope>
    <source>
        <strain evidence="8 10">SMC5</strain>
        <strain evidence="7 9">SMC6</strain>
    </source>
</reference>
<feature type="transmembrane region" description="Helical" evidence="6">
    <location>
        <begin position="70"/>
        <end position="96"/>
    </location>
</feature>
<comment type="caution">
    <text evidence="7">The sequence shown here is derived from an EMBL/GenBank/DDBJ whole genome shotgun (WGS) entry which is preliminary data.</text>
</comment>
<dbReference type="Gene3D" id="1.20.1080.10">
    <property type="entry name" value="Glycerol uptake facilitator protein"/>
    <property type="match status" value="1"/>
</dbReference>
<feature type="transmembrane region" description="Helical" evidence="6">
    <location>
        <begin position="154"/>
        <end position="175"/>
    </location>
</feature>
<dbReference type="EMBL" id="QXIT01000089">
    <property type="protein sequence ID" value="RIE07843.1"/>
    <property type="molecule type" value="Genomic_DNA"/>
</dbReference>
<evidence type="ECO:0000256" key="5">
    <source>
        <dbReference type="ARBA" id="ARBA00049660"/>
    </source>
</evidence>
<evidence type="ECO:0000256" key="3">
    <source>
        <dbReference type="ARBA" id="ARBA00022989"/>
    </source>
</evidence>
<protein>
    <submittedName>
        <fullName evidence="7">Formate/nitrite transporter family protein</fullName>
    </submittedName>
</protein>
<dbReference type="OrthoDB" id="9786493at2"/>
<feature type="transmembrane region" description="Helical" evidence="6">
    <location>
        <begin position="28"/>
        <end position="50"/>
    </location>
</feature>
<dbReference type="Proteomes" id="UP000266260">
    <property type="component" value="Unassembled WGS sequence"/>
</dbReference>
<dbReference type="InterPro" id="IPR000292">
    <property type="entry name" value="For/NO2_transpt"/>
</dbReference>
<feature type="transmembrane region" description="Helical" evidence="6">
    <location>
        <begin position="243"/>
        <end position="268"/>
    </location>
</feature>
<evidence type="ECO:0000313" key="7">
    <source>
        <dbReference type="EMBL" id="RIE07843.1"/>
    </source>
</evidence>
<accession>A0A398D7K1</accession>
<organism evidence="7 9">
    <name type="scientific">Candidatus Cryosericum odellii</name>
    <dbReference type="NCBI Taxonomy" id="2290917"/>
    <lineage>
        <taxon>Bacteria</taxon>
        <taxon>Pseudomonadati</taxon>
        <taxon>Caldisericota/Cryosericota group</taxon>
        <taxon>Candidatus Cryosericota</taxon>
        <taxon>Candidatus Cryosericia</taxon>
        <taxon>Candidatus Cryosericales</taxon>
        <taxon>Candidatus Cryosericaceae</taxon>
        <taxon>Candidatus Cryosericum</taxon>
    </lineage>
</organism>
<dbReference type="GO" id="GO:0015499">
    <property type="term" value="F:formate transmembrane transporter activity"/>
    <property type="evidence" value="ECO:0007669"/>
    <property type="project" value="TreeGrafter"/>
</dbReference>
<keyword evidence="4 6" id="KW-0472">Membrane</keyword>
<dbReference type="Proteomes" id="UP000266489">
    <property type="component" value="Unassembled WGS sequence"/>
</dbReference>
<dbReference type="PANTHER" id="PTHR30520:SF6">
    <property type="entry name" value="FORMATE_NITRATE FAMILY TRANSPORTER (EUROFUNG)"/>
    <property type="match status" value="1"/>
</dbReference>
<dbReference type="InterPro" id="IPR024002">
    <property type="entry name" value="For/NO2_transpt_CS"/>
</dbReference>
<sequence>MECLPPASIAESMVASGERKANLSVAHLLILGVLAGAYIGFVGQFFTIVTSDLSQYVGIGLSRLIGGLSFSVALIMIVLSGGELFTGNSLLAMAAFSHRIRWSRVARNWAWVYVANLLGALLLVVALFGTRQYATNGNAVGVNALRLAVAKVNLSFWAAFLRGILCNWLVCLAVWMAAGATDTIGKAVAAMLPITVFVASGFEHSVADMFFVPMGLLLKKVPSVVAAAGSLPGIEHLTWGSGLFIRCLLPVTLGNLVGGVVFVAGLYWTVYLRPTGDRSC</sequence>
<dbReference type="Pfam" id="PF01226">
    <property type="entry name" value="Form_Nir_trans"/>
    <property type="match status" value="1"/>
</dbReference>
<keyword evidence="2 6" id="KW-0812">Transmembrane</keyword>
<accession>A0A398CZ72</accession>
<keyword evidence="9" id="KW-1185">Reference proteome</keyword>
<comment type="similarity">
    <text evidence="5">Belongs to the FNT transporter (TC 1.A.16) family.</text>
</comment>
<feature type="transmembrane region" description="Helical" evidence="6">
    <location>
        <begin position="108"/>
        <end position="134"/>
    </location>
</feature>
<dbReference type="EMBL" id="QXIU01000138">
    <property type="protein sequence ID" value="RIE10530.1"/>
    <property type="molecule type" value="Genomic_DNA"/>
</dbReference>
<evidence type="ECO:0000256" key="2">
    <source>
        <dbReference type="ARBA" id="ARBA00022692"/>
    </source>
</evidence>
<comment type="subcellular location">
    <subcellularLocation>
        <location evidence="1">Membrane</location>
        <topology evidence="1">Multi-pass membrane protein</topology>
    </subcellularLocation>
</comment>
<evidence type="ECO:0000256" key="4">
    <source>
        <dbReference type="ARBA" id="ARBA00023136"/>
    </source>
</evidence>
<evidence type="ECO:0000313" key="10">
    <source>
        <dbReference type="Proteomes" id="UP000266489"/>
    </source>
</evidence>
<name>A0A398CZ72_9BACT</name>
<feature type="transmembrane region" description="Helical" evidence="6">
    <location>
        <begin position="187"/>
        <end position="207"/>
    </location>
</feature>
<evidence type="ECO:0000256" key="1">
    <source>
        <dbReference type="ARBA" id="ARBA00004141"/>
    </source>
</evidence>
<evidence type="ECO:0000313" key="8">
    <source>
        <dbReference type="EMBL" id="RIE10530.1"/>
    </source>
</evidence>
<dbReference type="RefSeq" id="WP_119119962.1">
    <property type="nucleotide sequence ID" value="NZ_QXIT01000089.1"/>
</dbReference>
<dbReference type="PANTHER" id="PTHR30520">
    <property type="entry name" value="FORMATE TRANSPORTER-RELATED"/>
    <property type="match status" value="1"/>
</dbReference>
<dbReference type="InterPro" id="IPR023271">
    <property type="entry name" value="Aquaporin-like"/>
</dbReference>